<keyword evidence="5" id="KW-1185">Reference proteome</keyword>
<dbReference type="InterPro" id="IPR043128">
    <property type="entry name" value="Rev_trsase/Diguanyl_cyclase"/>
</dbReference>
<organism evidence="4 5">
    <name type="scientific">Ktedonospora formicarum</name>
    <dbReference type="NCBI Taxonomy" id="2778364"/>
    <lineage>
        <taxon>Bacteria</taxon>
        <taxon>Bacillati</taxon>
        <taxon>Chloroflexota</taxon>
        <taxon>Ktedonobacteria</taxon>
        <taxon>Ktedonobacterales</taxon>
        <taxon>Ktedonobacteraceae</taxon>
        <taxon>Ktedonospora</taxon>
    </lineage>
</organism>
<comment type="caution">
    <text evidence="4">The sequence shown here is derived from an EMBL/GenBank/DDBJ whole genome shotgun (WGS) entry which is preliminary data.</text>
</comment>
<dbReference type="InterPro" id="IPR050469">
    <property type="entry name" value="Diguanylate_Cyclase"/>
</dbReference>
<dbReference type="Gene3D" id="1.20.1740.10">
    <property type="entry name" value="Amino acid/polyamine transporter I"/>
    <property type="match status" value="1"/>
</dbReference>
<reference evidence="4" key="1">
    <citation type="submission" date="2020-10" db="EMBL/GenBank/DDBJ databases">
        <title>Taxonomic study of unclassified bacteria belonging to the class Ktedonobacteria.</title>
        <authorList>
            <person name="Yabe S."/>
            <person name="Wang C.M."/>
            <person name="Zheng Y."/>
            <person name="Sakai Y."/>
            <person name="Cavaletti L."/>
            <person name="Monciardini P."/>
            <person name="Donadio S."/>
        </authorList>
    </citation>
    <scope>NUCLEOTIDE SEQUENCE</scope>
    <source>
        <strain evidence="4">SOSP1-1</strain>
    </source>
</reference>
<dbReference type="PANTHER" id="PTHR45138:SF9">
    <property type="entry name" value="DIGUANYLATE CYCLASE DGCM-RELATED"/>
    <property type="match status" value="1"/>
</dbReference>
<dbReference type="Proteomes" id="UP000612362">
    <property type="component" value="Unassembled WGS sequence"/>
</dbReference>
<feature type="transmembrane region" description="Helical" evidence="2">
    <location>
        <begin position="255"/>
        <end position="276"/>
    </location>
</feature>
<dbReference type="Gene3D" id="3.30.70.270">
    <property type="match status" value="1"/>
</dbReference>
<feature type="transmembrane region" description="Helical" evidence="2">
    <location>
        <begin position="352"/>
        <end position="371"/>
    </location>
</feature>
<dbReference type="FunFam" id="3.30.70.270:FF:000001">
    <property type="entry name" value="Diguanylate cyclase domain protein"/>
    <property type="match status" value="1"/>
</dbReference>
<feature type="transmembrane region" description="Helical" evidence="2">
    <location>
        <begin position="391"/>
        <end position="417"/>
    </location>
</feature>
<evidence type="ECO:0000313" key="4">
    <source>
        <dbReference type="EMBL" id="GHO50721.1"/>
    </source>
</evidence>
<dbReference type="NCBIfam" id="TIGR00254">
    <property type="entry name" value="GGDEF"/>
    <property type="match status" value="1"/>
</dbReference>
<sequence length="703" mass="78762">MHTEGSLLLRFLRGAATSSAHRQQGQHTDLFSGLPTILGRRELVALGISIVLFFDAVEDMRPFGPVSLLFWVLGIVTFLLPMALVTQWFMQHFQSYQQIERFLGPMAGFLLLFGTWCPGILALGGVLSGILVLLDHTLPPWFHTPLGQTIFLLGVLWIMGGIACFPLRLLMSLLPWCCLIICAAYLFLGGTALWWLLTDHLPDRLLQREHWQLGPSAISMLNITLFALLGIYFPFFMQGSIRGGRAGIKRASRYVWWCAGIVSLCYLSATFGLLVLPPSMTEGTLLSTADTIAAVLGPQFGLLFRGLQAFMYLVFAMSLMVLFSRTLVVLAQHHYLPPSLARLTAYGVPVRSILVQVAGATLILLFSFFVLPVLFEEAVQPAAAVQRISHVLLASTSVLWLGSTSIVLSMPLLALFSRHRRGRRLRSKDIPLSLCAFVGILVSLIGIFGTLFNSWVPGLISDRRWSALILLVVIATIAIGWIAGESPRLRTFMKDLQALMEQERGFRQQLEESYRHQEQLLSEVERLYHEQEQAALTDPVTGLPNHRALMGKLNEVCVREHPEPRSCALLFVDLDHFKKINDRWGHRVGDEVLRQVGQRLRGAIRTQDFVGRYGGEEFVLLILDVQQQEALALAESLRMLFVKHPCVWHMENDITSISVTVSVGVAYTSQQRKTRDQLIEVADHAMYQAKHSGRNRVSMTTLQ</sequence>
<dbReference type="EMBL" id="BNJF01000009">
    <property type="protein sequence ID" value="GHO50721.1"/>
    <property type="molecule type" value="Genomic_DNA"/>
</dbReference>
<feature type="transmembrane region" description="Helical" evidence="2">
    <location>
        <begin position="309"/>
        <end position="331"/>
    </location>
</feature>
<evidence type="ECO:0000256" key="1">
    <source>
        <dbReference type="SAM" id="Coils"/>
    </source>
</evidence>
<dbReference type="Pfam" id="PF00990">
    <property type="entry name" value="GGDEF"/>
    <property type="match status" value="1"/>
</dbReference>
<feature type="transmembrane region" description="Helical" evidence="2">
    <location>
        <begin position="464"/>
        <end position="484"/>
    </location>
</feature>
<evidence type="ECO:0000256" key="2">
    <source>
        <dbReference type="SAM" id="Phobius"/>
    </source>
</evidence>
<name>A0A8J3I8R8_9CHLR</name>
<dbReference type="AlphaFoldDB" id="A0A8J3I8R8"/>
<dbReference type="GO" id="GO:0052621">
    <property type="term" value="F:diguanylate cyclase activity"/>
    <property type="evidence" value="ECO:0007669"/>
    <property type="project" value="TreeGrafter"/>
</dbReference>
<feature type="transmembrane region" description="Helical" evidence="2">
    <location>
        <begin position="146"/>
        <end position="166"/>
    </location>
</feature>
<dbReference type="SUPFAM" id="SSF55073">
    <property type="entry name" value="Nucleotide cyclase"/>
    <property type="match status" value="1"/>
</dbReference>
<proteinExistence type="predicted"/>
<keyword evidence="2" id="KW-1133">Transmembrane helix</keyword>
<dbReference type="CDD" id="cd01949">
    <property type="entry name" value="GGDEF"/>
    <property type="match status" value="1"/>
</dbReference>
<dbReference type="InterPro" id="IPR000160">
    <property type="entry name" value="GGDEF_dom"/>
</dbReference>
<dbReference type="RefSeq" id="WP_220199694.1">
    <property type="nucleotide sequence ID" value="NZ_BNJF01000009.1"/>
</dbReference>
<evidence type="ECO:0000313" key="5">
    <source>
        <dbReference type="Proteomes" id="UP000612362"/>
    </source>
</evidence>
<keyword evidence="2" id="KW-0812">Transmembrane</keyword>
<protein>
    <recommendedName>
        <fullName evidence="3">GGDEF domain-containing protein</fullName>
    </recommendedName>
</protein>
<feature type="coiled-coil region" evidence="1">
    <location>
        <begin position="507"/>
        <end position="534"/>
    </location>
</feature>
<accession>A0A8J3I8R8</accession>
<dbReference type="PROSITE" id="PS50887">
    <property type="entry name" value="GGDEF"/>
    <property type="match status" value="1"/>
</dbReference>
<feature type="transmembrane region" description="Helical" evidence="2">
    <location>
        <begin position="217"/>
        <end position="235"/>
    </location>
</feature>
<dbReference type="InterPro" id="IPR029787">
    <property type="entry name" value="Nucleotide_cyclase"/>
</dbReference>
<gene>
    <name evidence="4" type="ORF">KSX_88840</name>
</gene>
<feature type="domain" description="GGDEF" evidence="3">
    <location>
        <begin position="565"/>
        <end position="702"/>
    </location>
</feature>
<keyword evidence="2" id="KW-0472">Membrane</keyword>
<dbReference type="PANTHER" id="PTHR45138">
    <property type="entry name" value="REGULATORY COMPONENTS OF SENSORY TRANSDUCTION SYSTEM"/>
    <property type="match status" value="1"/>
</dbReference>
<evidence type="ECO:0000259" key="3">
    <source>
        <dbReference type="PROSITE" id="PS50887"/>
    </source>
</evidence>
<feature type="transmembrane region" description="Helical" evidence="2">
    <location>
        <begin position="109"/>
        <end position="134"/>
    </location>
</feature>
<keyword evidence="1" id="KW-0175">Coiled coil</keyword>
<dbReference type="SMART" id="SM00267">
    <property type="entry name" value="GGDEF"/>
    <property type="match status" value="1"/>
</dbReference>
<feature type="transmembrane region" description="Helical" evidence="2">
    <location>
        <begin position="68"/>
        <end position="89"/>
    </location>
</feature>
<feature type="transmembrane region" description="Helical" evidence="2">
    <location>
        <begin position="173"/>
        <end position="197"/>
    </location>
</feature>
<feature type="transmembrane region" description="Helical" evidence="2">
    <location>
        <begin position="429"/>
        <end position="452"/>
    </location>
</feature>